<dbReference type="AlphaFoldDB" id="A0A5C6RNB1"/>
<accession>A0A5C6RNB1</accession>
<dbReference type="OrthoDB" id="9813754at2"/>
<evidence type="ECO:0000313" key="2">
    <source>
        <dbReference type="Proteomes" id="UP000321580"/>
    </source>
</evidence>
<keyword evidence="2" id="KW-1185">Reference proteome</keyword>
<dbReference type="Pfam" id="PF10962">
    <property type="entry name" value="DUF2764"/>
    <property type="match status" value="1"/>
</dbReference>
<sequence>MQPMPFLPAYRYYAFVAGLPELLPGQSQAPMSAQALDEALAQLLRPQDLEQLRLLQYPKSHAGLLAKVQGQPKPEGESYGVFPPLEFEERLQLGEGLPIYMHQFYSRFQGQGATLPALQHELSKLYYQYASLKAIPFTLEWLAFDNRLRNFLSAWNLAQWGGGTNAWYFLDAPELLRELPSQAQLSRDYPFLGRLLQEFSRQPAAHEREKAALRLRWAYLDQLLTFEDFTLPVLLGYWLKLNWLEESLAHTAQAGRRRVSQFIHQHTQNLLRS</sequence>
<comment type="caution">
    <text evidence="1">The sequence shown here is derived from an EMBL/GenBank/DDBJ whole genome shotgun (WGS) entry which is preliminary data.</text>
</comment>
<proteinExistence type="predicted"/>
<gene>
    <name evidence="1" type="ORF">FRY97_11790</name>
</gene>
<dbReference type="InterPro" id="IPR024492">
    <property type="entry name" value="DUF2764"/>
</dbReference>
<reference evidence="1 2" key="1">
    <citation type="submission" date="2019-08" db="EMBL/GenBank/DDBJ databases">
        <title>Genome of Phaeodactylibacter luteus.</title>
        <authorList>
            <person name="Bowman J.P."/>
        </authorList>
    </citation>
    <scope>NUCLEOTIDE SEQUENCE [LARGE SCALE GENOMIC DNA]</scope>
    <source>
        <strain evidence="1 2">KCTC 42180</strain>
    </source>
</reference>
<dbReference type="Proteomes" id="UP000321580">
    <property type="component" value="Unassembled WGS sequence"/>
</dbReference>
<name>A0A5C6RNB1_9BACT</name>
<organism evidence="1 2">
    <name type="scientific">Phaeodactylibacter luteus</name>
    <dbReference type="NCBI Taxonomy" id="1564516"/>
    <lineage>
        <taxon>Bacteria</taxon>
        <taxon>Pseudomonadati</taxon>
        <taxon>Bacteroidota</taxon>
        <taxon>Saprospiria</taxon>
        <taxon>Saprospirales</taxon>
        <taxon>Haliscomenobacteraceae</taxon>
        <taxon>Phaeodactylibacter</taxon>
    </lineage>
</organism>
<evidence type="ECO:0000313" key="1">
    <source>
        <dbReference type="EMBL" id="TXB62872.1"/>
    </source>
</evidence>
<dbReference type="EMBL" id="VOOR01000022">
    <property type="protein sequence ID" value="TXB62872.1"/>
    <property type="molecule type" value="Genomic_DNA"/>
</dbReference>
<protein>
    <submittedName>
        <fullName evidence="1">DUF2764 family protein</fullName>
    </submittedName>
</protein>